<comment type="subcellular location">
    <subcellularLocation>
        <location evidence="2">Cytoplasm</location>
    </subcellularLocation>
</comment>
<dbReference type="SFLD" id="SFLDF00288">
    <property type="entry name" value="HemN-like__clustered_with_nucl"/>
    <property type="match status" value="1"/>
</dbReference>
<sequence>MTEAPSSSLALYIHWPYCARICPYCDFNVVRDRGRVEEQAGLVRAILEDMEAQSRLVGPRRLASIFFGGGTPSLMPPEAVATVIARARALFPPDGDIEITLEANPTDAEAGRYTALAEAGINRLSMGVQSFDDAALKFLGRDHSAAEARRAVQTAAAAFPRLSIDLIYARPGQSVADWTAELTTALDLGFEHISPYQLTIEPTTAFGRAFARGTLNPPDEDLAAALYEATQTVLEGAGFEAYEVSNHTRDVAARSSHNLHVWRGGDYLGLGPGAHGRLTLTGERTATVAHRRIPDYVAGVAAGTPWVEQETLDPQGAAEELALLGLRTVEGVSLTTLQTLSLSDQTGPLADLLADGFLTLTQGRVAATASGRPVLDAVLRTLLT</sequence>
<dbReference type="NCBIfam" id="TIGR00539">
    <property type="entry name" value="hemN_rel"/>
    <property type="match status" value="1"/>
</dbReference>
<dbReference type="RefSeq" id="WP_207824312.1">
    <property type="nucleotide sequence ID" value="NZ_CP062006.1"/>
</dbReference>
<keyword evidence="2" id="KW-0408">Iron</keyword>
<dbReference type="CDD" id="cd01335">
    <property type="entry name" value="Radical_SAM"/>
    <property type="match status" value="1"/>
</dbReference>
<keyword evidence="2" id="KW-0004">4Fe-4S</keyword>
<dbReference type="InterPro" id="IPR006638">
    <property type="entry name" value="Elp3/MiaA/NifB-like_rSAM"/>
</dbReference>
<keyword evidence="2" id="KW-0963">Cytoplasm</keyword>
<keyword evidence="2" id="KW-0349">Heme</keyword>
<comment type="similarity">
    <text evidence="1">Belongs to the anaerobic coproporphyrinogen-III oxidase family. HemW subfamily.</text>
</comment>
<dbReference type="SFLD" id="SFLDF00562">
    <property type="entry name" value="HemN-like__clustered_with_heat"/>
    <property type="match status" value="1"/>
</dbReference>
<dbReference type="EMBL" id="CP062006">
    <property type="protein sequence ID" value="QTC87704.1"/>
    <property type="molecule type" value="Genomic_DNA"/>
</dbReference>
<keyword evidence="2" id="KW-0479">Metal-binding</keyword>
<dbReference type="InterPro" id="IPR034505">
    <property type="entry name" value="Coproporphyrinogen-III_oxidase"/>
</dbReference>
<dbReference type="SFLD" id="SFLDS00029">
    <property type="entry name" value="Radical_SAM"/>
    <property type="match status" value="1"/>
</dbReference>
<evidence type="ECO:0000313" key="4">
    <source>
        <dbReference type="EMBL" id="QTC87704.1"/>
    </source>
</evidence>
<dbReference type="SMART" id="SM00729">
    <property type="entry name" value="Elp3"/>
    <property type="match status" value="1"/>
</dbReference>
<dbReference type="Proteomes" id="UP000663942">
    <property type="component" value="Chromosome"/>
</dbReference>
<dbReference type="Gene3D" id="3.30.750.200">
    <property type="match status" value="1"/>
</dbReference>
<keyword evidence="5" id="KW-1185">Reference proteome</keyword>
<dbReference type="SUPFAM" id="SSF102114">
    <property type="entry name" value="Radical SAM enzymes"/>
    <property type="match status" value="1"/>
</dbReference>
<dbReference type="InterPro" id="IPR007197">
    <property type="entry name" value="rSAM"/>
</dbReference>
<dbReference type="PANTHER" id="PTHR13932:SF5">
    <property type="entry name" value="RADICAL S-ADENOSYL METHIONINE DOMAIN-CONTAINING PROTEIN 1, MITOCHONDRIAL"/>
    <property type="match status" value="1"/>
</dbReference>
<evidence type="ECO:0000313" key="5">
    <source>
        <dbReference type="Proteomes" id="UP000663942"/>
    </source>
</evidence>
<keyword evidence="2" id="KW-0949">S-adenosyl-L-methionine</keyword>
<gene>
    <name evidence="4" type="primary">hemW</name>
    <name evidence="4" type="ORF">IFE19_16785</name>
</gene>
<protein>
    <recommendedName>
        <fullName evidence="2">Heme chaperone HemW</fullName>
    </recommendedName>
</protein>
<dbReference type="Pfam" id="PF06969">
    <property type="entry name" value="HemN_C"/>
    <property type="match status" value="1"/>
</dbReference>
<dbReference type="InterPro" id="IPR004559">
    <property type="entry name" value="HemW-like"/>
</dbReference>
<evidence type="ECO:0000259" key="3">
    <source>
        <dbReference type="PROSITE" id="PS51918"/>
    </source>
</evidence>
<evidence type="ECO:0000256" key="2">
    <source>
        <dbReference type="RuleBase" id="RU364116"/>
    </source>
</evidence>
<organism evidence="4 5">
    <name type="scientific">Brevundimonas pondensis</name>
    <dbReference type="NCBI Taxonomy" id="2774189"/>
    <lineage>
        <taxon>Bacteria</taxon>
        <taxon>Pseudomonadati</taxon>
        <taxon>Pseudomonadota</taxon>
        <taxon>Alphaproteobacteria</taxon>
        <taxon>Caulobacterales</taxon>
        <taxon>Caulobacteraceae</taxon>
        <taxon>Brevundimonas</taxon>
    </lineage>
</organism>
<keyword evidence="2" id="KW-0143">Chaperone</keyword>
<evidence type="ECO:0000256" key="1">
    <source>
        <dbReference type="ARBA" id="ARBA00006100"/>
    </source>
</evidence>
<dbReference type="InterPro" id="IPR010723">
    <property type="entry name" value="HemN_C"/>
</dbReference>
<dbReference type="InterPro" id="IPR058240">
    <property type="entry name" value="rSAM_sf"/>
</dbReference>
<dbReference type="Pfam" id="PF04055">
    <property type="entry name" value="Radical_SAM"/>
    <property type="match status" value="1"/>
</dbReference>
<proteinExistence type="inferred from homology"/>
<feature type="domain" description="Radical SAM core" evidence="3">
    <location>
        <begin position="3"/>
        <end position="240"/>
    </location>
</feature>
<dbReference type="PROSITE" id="PS51918">
    <property type="entry name" value="RADICAL_SAM"/>
    <property type="match status" value="1"/>
</dbReference>
<dbReference type="SFLD" id="SFLDG01065">
    <property type="entry name" value="anaerobic_coproporphyrinogen-I"/>
    <property type="match status" value="1"/>
</dbReference>
<dbReference type="PANTHER" id="PTHR13932">
    <property type="entry name" value="COPROPORPHYRINIGEN III OXIDASE"/>
    <property type="match status" value="1"/>
</dbReference>
<reference evidence="4 5" key="1">
    <citation type="submission" date="2020-09" db="EMBL/GenBank/DDBJ databases">
        <title>Brevundimonas sp. LVF1 isolated from an oligotrophic pond in Goettingen, Germany.</title>
        <authorList>
            <person name="Friedrich I."/>
            <person name="Klassen A."/>
            <person name="Neubauer H."/>
            <person name="Schneider D."/>
            <person name="Hertel R."/>
            <person name="Daniel R."/>
        </authorList>
    </citation>
    <scope>NUCLEOTIDE SEQUENCE [LARGE SCALE GENOMIC DNA]</scope>
    <source>
        <strain evidence="4 5">LVF1</strain>
    </source>
</reference>
<name>A0ABX7SK02_9CAUL</name>
<accession>A0ABX7SK02</accession>
<keyword evidence="2" id="KW-0411">Iron-sulfur</keyword>
<comment type="function">
    <text evidence="2">Probably acts as a heme chaperone, transferring heme to an unknown acceptor. Binds one molecule of heme per monomer, possibly covalently. Binds 1 [4Fe-4S] cluster. The cluster is coordinated with 3 cysteines and an exchangeable S-adenosyl-L-methionine.</text>
</comment>